<sequence>MDAYLINIDIAPEYTTILIVLVAWICERLIPTPNSASPLTFWRLLCARMRDKVVSSNDAKRQHTISGVLGFFVLLSPFLAIIYTIYFLADVQALLDLLILYVCLEYSQLKVNALRVKKALANEKKQLARDILQSQIFRQTRRLSPIGITKALIECMTLRFIYQQCCVIILYCIGGIILALIYRLAYEAHQTWNIKVQRSRYFGYFSYLLTQVLQFIPVKITNILLVIAAGKAFSYRKLPTFLFSPINWQASGYPTFHALSIALNVHVGGTVMREGIKYKRDKCYGKHEPKLSDIQRTLNLLDRTLIILFCIILLVIWSIVQAQT</sequence>
<keyword evidence="7 9" id="KW-1133">Transmembrane helix</keyword>
<protein>
    <recommendedName>
        <fullName evidence="12">Adenosylcobinamide-phosphate synthase</fullName>
    </recommendedName>
</protein>
<dbReference type="Proteomes" id="UP001156601">
    <property type="component" value="Unassembled WGS sequence"/>
</dbReference>
<evidence type="ECO:0000313" key="10">
    <source>
        <dbReference type="EMBL" id="GLR72832.1"/>
    </source>
</evidence>
<proteinExistence type="inferred from homology"/>
<dbReference type="Pfam" id="PF03186">
    <property type="entry name" value="CobD_Cbib"/>
    <property type="match status" value="1"/>
</dbReference>
<keyword evidence="11" id="KW-1185">Reference proteome</keyword>
<reference evidence="10" key="1">
    <citation type="journal article" date="2014" name="Int. J. Syst. Evol. Microbiol.">
        <title>Complete genome sequence of Corynebacterium casei LMG S-19264T (=DSM 44701T), isolated from a smear-ripened cheese.</title>
        <authorList>
            <consortium name="US DOE Joint Genome Institute (JGI-PGF)"/>
            <person name="Walter F."/>
            <person name="Albersmeier A."/>
            <person name="Kalinowski J."/>
            <person name="Ruckert C."/>
        </authorList>
    </citation>
    <scope>NUCLEOTIDE SEQUENCE</scope>
    <source>
        <strain evidence="10">NBRC 110023</strain>
    </source>
</reference>
<dbReference type="GO" id="GO:0005886">
    <property type="term" value="C:plasma membrane"/>
    <property type="evidence" value="ECO:0007669"/>
    <property type="project" value="UniProtKB-SubCell"/>
</dbReference>
<evidence type="ECO:0000256" key="1">
    <source>
        <dbReference type="ARBA" id="ARBA00004651"/>
    </source>
</evidence>
<organism evidence="10 11">
    <name type="scientific">Agaribacter marinus</name>
    <dbReference type="NCBI Taxonomy" id="1431249"/>
    <lineage>
        <taxon>Bacteria</taxon>
        <taxon>Pseudomonadati</taxon>
        <taxon>Pseudomonadota</taxon>
        <taxon>Gammaproteobacteria</taxon>
        <taxon>Alteromonadales</taxon>
        <taxon>Alteromonadaceae</taxon>
        <taxon>Agaribacter</taxon>
    </lineage>
</organism>
<comment type="caution">
    <text evidence="10">The sequence shown here is derived from an EMBL/GenBank/DDBJ whole genome shotgun (WGS) entry which is preliminary data.</text>
</comment>
<dbReference type="GO" id="GO:0048472">
    <property type="term" value="F:threonine-phosphate decarboxylase activity"/>
    <property type="evidence" value="ECO:0007669"/>
    <property type="project" value="InterPro"/>
</dbReference>
<feature type="transmembrane region" description="Helical" evidence="9">
    <location>
        <begin position="300"/>
        <end position="320"/>
    </location>
</feature>
<dbReference type="PANTHER" id="PTHR34308">
    <property type="entry name" value="COBALAMIN BIOSYNTHESIS PROTEIN CBIB"/>
    <property type="match status" value="1"/>
</dbReference>
<evidence type="ECO:0000313" key="11">
    <source>
        <dbReference type="Proteomes" id="UP001156601"/>
    </source>
</evidence>
<keyword evidence="8 9" id="KW-0472">Membrane</keyword>
<evidence type="ECO:0000256" key="4">
    <source>
        <dbReference type="ARBA" id="ARBA00022475"/>
    </source>
</evidence>
<reference evidence="10" key="2">
    <citation type="submission" date="2023-01" db="EMBL/GenBank/DDBJ databases">
        <title>Draft genome sequence of Agaribacter marinus strain NBRC 110023.</title>
        <authorList>
            <person name="Sun Q."/>
            <person name="Mori K."/>
        </authorList>
    </citation>
    <scope>NUCLEOTIDE SEQUENCE</scope>
    <source>
        <strain evidence="10">NBRC 110023</strain>
    </source>
</reference>
<dbReference type="PANTHER" id="PTHR34308:SF1">
    <property type="entry name" value="COBALAMIN BIOSYNTHESIS PROTEIN CBIB"/>
    <property type="match status" value="1"/>
</dbReference>
<comment type="pathway">
    <text evidence="2">Cofactor biosynthesis; adenosylcobalamin biosynthesis.</text>
</comment>
<dbReference type="EMBL" id="BSOT01000019">
    <property type="protein sequence ID" value="GLR72832.1"/>
    <property type="molecule type" value="Genomic_DNA"/>
</dbReference>
<gene>
    <name evidence="10" type="ORF">GCM10007852_37400</name>
</gene>
<evidence type="ECO:0008006" key="12">
    <source>
        <dbReference type="Google" id="ProtNLM"/>
    </source>
</evidence>
<dbReference type="GO" id="GO:0009236">
    <property type="term" value="P:cobalamin biosynthetic process"/>
    <property type="evidence" value="ECO:0007669"/>
    <property type="project" value="UniProtKB-KW"/>
</dbReference>
<evidence type="ECO:0000256" key="5">
    <source>
        <dbReference type="ARBA" id="ARBA00022573"/>
    </source>
</evidence>
<feature type="transmembrane region" description="Helical" evidence="9">
    <location>
        <begin position="207"/>
        <end position="233"/>
    </location>
</feature>
<feature type="transmembrane region" description="Helical" evidence="9">
    <location>
        <begin position="68"/>
        <end position="89"/>
    </location>
</feature>
<accession>A0AA37T0W5</accession>
<evidence type="ECO:0000256" key="9">
    <source>
        <dbReference type="SAM" id="Phobius"/>
    </source>
</evidence>
<evidence type="ECO:0000256" key="8">
    <source>
        <dbReference type="ARBA" id="ARBA00023136"/>
    </source>
</evidence>
<keyword evidence="6 9" id="KW-0812">Transmembrane</keyword>
<evidence type="ECO:0000256" key="7">
    <source>
        <dbReference type="ARBA" id="ARBA00022989"/>
    </source>
</evidence>
<keyword evidence="4" id="KW-1003">Cell membrane</keyword>
<keyword evidence="5" id="KW-0169">Cobalamin biosynthesis</keyword>
<feature type="transmembrane region" description="Helical" evidence="9">
    <location>
        <begin position="253"/>
        <end position="272"/>
    </location>
</feature>
<dbReference type="RefSeq" id="WP_284219254.1">
    <property type="nucleotide sequence ID" value="NZ_BSOT01000019.1"/>
</dbReference>
<dbReference type="AlphaFoldDB" id="A0AA37T0W5"/>
<dbReference type="InterPro" id="IPR004485">
    <property type="entry name" value="Cobalamin_biosynth_CobD/CbiB"/>
</dbReference>
<name>A0AA37T0W5_9ALTE</name>
<feature type="transmembrane region" description="Helical" evidence="9">
    <location>
        <begin position="161"/>
        <end position="186"/>
    </location>
</feature>
<evidence type="ECO:0000256" key="3">
    <source>
        <dbReference type="ARBA" id="ARBA00006263"/>
    </source>
</evidence>
<evidence type="ECO:0000256" key="6">
    <source>
        <dbReference type="ARBA" id="ARBA00022692"/>
    </source>
</evidence>
<comment type="similarity">
    <text evidence="3">Belongs to the CobD/CbiB family.</text>
</comment>
<comment type="subcellular location">
    <subcellularLocation>
        <location evidence="1">Cell membrane</location>
        <topology evidence="1">Multi-pass membrane protein</topology>
    </subcellularLocation>
</comment>
<evidence type="ECO:0000256" key="2">
    <source>
        <dbReference type="ARBA" id="ARBA00004953"/>
    </source>
</evidence>